<feature type="domain" description="Anti-sigma-28 factor FlgM C-terminal" evidence="1">
    <location>
        <begin position="39"/>
        <end position="85"/>
    </location>
</feature>
<dbReference type="RefSeq" id="WP_109606363.1">
    <property type="nucleotide sequence ID" value="NZ_QGGI01000025.1"/>
</dbReference>
<sequence length="89" mass="10479">MDINKIGHNNLNYQKINKKYKAENSNFNNEFENQKNALNVSGESMQYIELAKKLPNVRTNLVEEYKKQIENNNYEINHNNIVNKMFGGK</sequence>
<keyword evidence="2" id="KW-0966">Cell projection</keyword>
<accession>A0AA45C4Y5</accession>
<name>A0AA45C4Y5_9BACT</name>
<dbReference type="EMBL" id="QGGI01000025">
    <property type="protein sequence ID" value="PWJ87282.1"/>
    <property type="molecule type" value="Genomic_DNA"/>
</dbReference>
<dbReference type="SUPFAM" id="SSF101498">
    <property type="entry name" value="Anti-sigma factor FlgM"/>
    <property type="match status" value="1"/>
</dbReference>
<keyword evidence="2" id="KW-0282">Flagellum</keyword>
<dbReference type="AlphaFoldDB" id="A0AA45C4Y5"/>
<keyword evidence="3" id="KW-1185">Reference proteome</keyword>
<dbReference type="InterPro" id="IPR035890">
    <property type="entry name" value="Anti-sigma-28_factor_FlgM_sf"/>
</dbReference>
<organism evidence="2 3">
    <name type="scientific">Oceanotoga teriensis</name>
    <dbReference type="NCBI Taxonomy" id="515440"/>
    <lineage>
        <taxon>Bacteria</taxon>
        <taxon>Thermotogati</taxon>
        <taxon>Thermotogota</taxon>
        <taxon>Thermotogae</taxon>
        <taxon>Petrotogales</taxon>
        <taxon>Petrotogaceae</taxon>
        <taxon>Oceanotoga</taxon>
    </lineage>
</organism>
<dbReference type="Pfam" id="PF04316">
    <property type="entry name" value="FlgM"/>
    <property type="match status" value="1"/>
</dbReference>
<gene>
    <name evidence="2" type="ORF">C7380_12523</name>
</gene>
<evidence type="ECO:0000313" key="2">
    <source>
        <dbReference type="EMBL" id="PWJ87282.1"/>
    </source>
</evidence>
<protein>
    <submittedName>
        <fullName evidence="2">Negative regulator of flagellin synthesis FlgM</fullName>
    </submittedName>
</protein>
<comment type="caution">
    <text evidence="2">The sequence shown here is derived from an EMBL/GenBank/DDBJ whole genome shotgun (WGS) entry which is preliminary data.</text>
</comment>
<evidence type="ECO:0000259" key="1">
    <source>
        <dbReference type="Pfam" id="PF04316"/>
    </source>
</evidence>
<keyword evidence="2" id="KW-0969">Cilium</keyword>
<proteinExistence type="predicted"/>
<dbReference type="InterPro" id="IPR031316">
    <property type="entry name" value="FlgM_C"/>
</dbReference>
<evidence type="ECO:0000313" key="3">
    <source>
        <dbReference type="Proteomes" id="UP000245921"/>
    </source>
</evidence>
<reference evidence="2 3" key="1">
    <citation type="submission" date="2018-05" db="EMBL/GenBank/DDBJ databases">
        <title>Genomic Encyclopedia of Type Strains, Phase IV (KMG-IV): sequencing the most valuable type-strain genomes for metagenomic binning, comparative biology and taxonomic classification.</title>
        <authorList>
            <person name="Goeker M."/>
        </authorList>
    </citation>
    <scope>NUCLEOTIDE SEQUENCE [LARGE SCALE GENOMIC DNA]</scope>
    <source>
        <strain evidence="2 3">DSM 24906</strain>
    </source>
</reference>
<dbReference type="Proteomes" id="UP000245921">
    <property type="component" value="Unassembled WGS sequence"/>
</dbReference>